<keyword evidence="3" id="KW-0808">Transferase</keyword>
<dbReference type="KEGG" id="tsph:KIH39_03000"/>
<organism evidence="3 4">
    <name type="scientific">Telmatocola sphagniphila</name>
    <dbReference type="NCBI Taxonomy" id="1123043"/>
    <lineage>
        <taxon>Bacteria</taxon>
        <taxon>Pseudomonadati</taxon>
        <taxon>Planctomycetota</taxon>
        <taxon>Planctomycetia</taxon>
        <taxon>Gemmatales</taxon>
        <taxon>Gemmataceae</taxon>
    </lineage>
</organism>
<proteinExistence type="predicted"/>
<dbReference type="Gene3D" id="3.40.50.2000">
    <property type="entry name" value="Glycogen Phosphorylase B"/>
    <property type="match status" value="2"/>
</dbReference>
<dbReference type="GO" id="GO:0016757">
    <property type="term" value="F:glycosyltransferase activity"/>
    <property type="evidence" value="ECO:0007669"/>
    <property type="project" value="UniProtKB-KW"/>
</dbReference>
<protein>
    <submittedName>
        <fullName evidence="3">Glycosyltransferase</fullName>
        <ecNumber evidence="3">2.4.-.-</ecNumber>
    </submittedName>
</protein>
<accession>A0A8E6B861</accession>
<dbReference type="PANTHER" id="PTHR45947:SF3">
    <property type="entry name" value="SULFOQUINOVOSYL TRANSFERASE SQD2"/>
    <property type="match status" value="1"/>
</dbReference>
<dbReference type="EMBL" id="CP074694">
    <property type="protein sequence ID" value="QVL32901.1"/>
    <property type="molecule type" value="Genomic_DNA"/>
</dbReference>
<keyword evidence="4" id="KW-1185">Reference proteome</keyword>
<dbReference type="AlphaFoldDB" id="A0A8E6B861"/>
<dbReference type="InterPro" id="IPR050194">
    <property type="entry name" value="Glycosyltransferase_grp1"/>
</dbReference>
<dbReference type="Pfam" id="PF00534">
    <property type="entry name" value="Glycos_transf_1"/>
    <property type="match status" value="1"/>
</dbReference>
<evidence type="ECO:0000259" key="1">
    <source>
        <dbReference type="Pfam" id="PF00534"/>
    </source>
</evidence>
<evidence type="ECO:0000259" key="2">
    <source>
        <dbReference type="Pfam" id="PF13439"/>
    </source>
</evidence>
<dbReference type="Pfam" id="PF13439">
    <property type="entry name" value="Glyco_transf_4"/>
    <property type="match status" value="1"/>
</dbReference>
<sequence>MDAMPRPRLALVHDWLTGMRGGEKCLEVLCREFPGAPIHTLIHQVGSTSPEIDSHPVKSSRLNHLPKIERYYRYLLPLMPWAARWNVRDCDLVLSFSHCVAKAAVPPPGIPHVCYCFTPMRYAWHMKEQYFGSERVSLKTRGIDIILSRIREWDRKISTRVTHFIAISRTIRDRIRDSYDRDSTVIYPPVDTKFYTPTNIRRENFFLVVSAFAPYKRLDLALEACRRLGRKLVLIGKGQNLQKLKNQYAGDDRIQFLGWQSDQTIRDYLRRSQALLFPGEEDFGIVPLEANACGTPVIAYARGGATETIKPLAGSAEPTGVFFDEQSVDSLVAAIETFERSRSAFSPLAARANAQKFSQDRFRREMLDYISSVLAEDGQRQRRAA</sequence>
<dbReference type="EC" id="2.4.-.-" evidence="3"/>
<dbReference type="InterPro" id="IPR028098">
    <property type="entry name" value="Glyco_trans_4-like_N"/>
</dbReference>
<dbReference type="RefSeq" id="WP_213497791.1">
    <property type="nucleotide sequence ID" value="NZ_CP074694.1"/>
</dbReference>
<evidence type="ECO:0000313" key="4">
    <source>
        <dbReference type="Proteomes" id="UP000676194"/>
    </source>
</evidence>
<feature type="domain" description="Glycosyl transferase family 1" evidence="1">
    <location>
        <begin position="202"/>
        <end position="342"/>
    </location>
</feature>
<dbReference type="Proteomes" id="UP000676194">
    <property type="component" value="Chromosome"/>
</dbReference>
<evidence type="ECO:0000313" key="3">
    <source>
        <dbReference type="EMBL" id="QVL32901.1"/>
    </source>
</evidence>
<dbReference type="InterPro" id="IPR001296">
    <property type="entry name" value="Glyco_trans_1"/>
</dbReference>
<dbReference type="SUPFAM" id="SSF53756">
    <property type="entry name" value="UDP-Glycosyltransferase/glycogen phosphorylase"/>
    <property type="match status" value="1"/>
</dbReference>
<dbReference type="PANTHER" id="PTHR45947">
    <property type="entry name" value="SULFOQUINOVOSYL TRANSFERASE SQD2"/>
    <property type="match status" value="1"/>
</dbReference>
<gene>
    <name evidence="3" type="ORF">KIH39_03000</name>
</gene>
<reference evidence="3" key="1">
    <citation type="submission" date="2021-05" db="EMBL/GenBank/DDBJ databases">
        <title>Complete genome sequence of the cellulolytic planctomycete Telmatocola sphagniphila SP2T and characterization of the first cellulase from planctomycetes.</title>
        <authorList>
            <person name="Rakitin A.L."/>
            <person name="Beletsky A.V."/>
            <person name="Naumoff D.G."/>
            <person name="Kulichevskaya I.S."/>
            <person name="Mardanov A.V."/>
            <person name="Ravin N.V."/>
            <person name="Dedysh S.N."/>
        </authorList>
    </citation>
    <scope>NUCLEOTIDE SEQUENCE</scope>
    <source>
        <strain evidence="3">SP2T</strain>
    </source>
</reference>
<feature type="domain" description="Glycosyltransferase subfamily 4-like N-terminal" evidence="2">
    <location>
        <begin position="21"/>
        <end position="193"/>
    </location>
</feature>
<name>A0A8E6B861_9BACT</name>
<keyword evidence="3" id="KW-0328">Glycosyltransferase</keyword>